<evidence type="ECO:0000313" key="2">
    <source>
        <dbReference type="Proteomes" id="UP000789845"/>
    </source>
</evidence>
<proteinExistence type="predicted"/>
<dbReference type="Proteomes" id="UP000789845">
    <property type="component" value="Unassembled WGS sequence"/>
</dbReference>
<evidence type="ECO:0000313" key="1">
    <source>
        <dbReference type="EMBL" id="CAG9608035.1"/>
    </source>
</evidence>
<organism evidence="1 2">
    <name type="scientific">Pseudoneobacillus rhizosphaerae</name>
    <dbReference type="NCBI Taxonomy" id="2880968"/>
    <lineage>
        <taxon>Bacteria</taxon>
        <taxon>Bacillati</taxon>
        <taxon>Bacillota</taxon>
        <taxon>Bacilli</taxon>
        <taxon>Bacillales</taxon>
        <taxon>Bacillaceae</taxon>
        <taxon>Pseudoneobacillus</taxon>
    </lineage>
</organism>
<name>A0A9C7G9B8_9BACI</name>
<accession>A0A9C7G9B8</accession>
<gene>
    <name evidence="1" type="ORF">NEOCIP111885_01727</name>
</gene>
<dbReference type="EMBL" id="CAKJTG010000008">
    <property type="protein sequence ID" value="CAG9608035.1"/>
    <property type="molecule type" value="Genomic_DNA"/>
</dbReference>
<comment type="caution">
    <text evidence="1">The sequence shown here is derived from an EMBL/GenBank/DDBJ whole genome shotgun (WGS) entry which is preliminary data.</text>
</comment>
<dbReference type="AlphaFoldDB" id="A0A9C7G9B8"/>
<dbReference type="RefSeq" id="WP_230496286.1">
    <property type="nucleotide sequence ID" value="NZ_CAKJTG010000008.1"/>
</dbReference>
<sequence length="65" mass="8003">MNRKRKNRYKQLREIRRERDYQSGVLQYANRPYTFRSARVNWENGKAIPVYVTTTQFIKKHNITI</sequence>
<keyword evidence="2" id="KW-1185">Reference proteome</keyword>
<reference evidence="1" key="1">
    <citation type="submission" date="2021-10" db="EMBL/GenBank/DDBJ databases">
        <authorList>
            <person name="Criscuolo A."/>
        </authorList>
    </citation>
    <scope>NUCLEOTIDE SEQUENCE</scope>
    <source>
        <strain evidence="1">CIP111885</strain>
    </source>
</reference>
<protein>
    <submittedName>
        <fullName evidence="1">Uncharacterized protein</fullName>
    </submittedName>
</protein>